<dbReference type="InterPro" id="IPR017972">
    <property type="entry name" value="Cyt_P450_CS"/>
</dbReference>
<comment type="similarity">
    <text evidence="1 2">Belongs to the cytochrome P450 family.</text>
</comment>
<evidence type="ECO:0000256" key="1">
    <source>
        <dbReference type="ARBA" id="ARBA00010617"/>
    </source>
</evidence>
<dbReference type="PANTHER" id="PTHR46696:SF6">
    <property type="entry name" value="P450, PUTATIVE (EUROFUNG)-RELATED"/>
    <property type="match status" value="1"/>
</dbReference>
<dbReference type="GO" id="GO:0005506">
    <property type="term" value="F:iron ion binding"/>
    <property type="evidence" value="ECO:0007669"/>
    <property type="project" value="InterPro"/>
</dbReference>
<dbReference type="Pfam" id="PF00067">
    <property type="entry name" value="p450"/>
    <property type="match status" value="1"/>
</dbReference>
<feature type="compositionally biased region" description="Acidic residues" evidence="3">
    <location>
        <begin position="12"/>
        <end position="22"/>
    </location>
</feature>
<reference evidence="4 5" key="1">
    <citation type="submission" date="2020-07" db="EMBL/GenBank/DDBJ databases">
        <title>Sequencing the genomes of 1000 actinobacteria strains.</title>
        <authorList>
            <person name="Klenk H.-P."/>
        </authorList>
    </citation>
    <scope>NUCLEOTIDE SEQUENCE [LARGE SCALE GENOMIC DNA]</scope>
    <source>
        <strain evidence="4 5">DSM 104006</strain>
    </source>
</reference>
<accession>A0A853BA88</accession>
<protein>
    <submittedName>
        <fullName evidence="4">Cytochrome P450</fullName>
    </submittedName>
</protein>
<keyword evidence="5" id="KW-1185">Reference proteome</keyword>
<dbReference type="Gene3D" id="1.10.630.10">
    <property type="entry name" value="Cytochrome P450"/>
    <property type="match status" value="1"/>
</dbReference>
<name>A0A853BA88_9PSEU</name>
<sequence length="403" mass="44649">MTQAGVHRDIPEDFDPSSSDDPDEVHALYRDLRGRCPVAFSSRYGGFWALTRYADVKAAALDDTTFRSSVKAVVPSDPRGLRRPPLNFDAPEHKPFRRALDATLSRQRLDALEPVLRRHAVEQLAPLLERGSGDIAQEFGARFPAWVTTEWLNLDPDLAPVLAATAARWVQAWRLQDREVVNEMSQRMYRMARDLVADRRRTPRPVEEDPASSLLAERADGVPLEEEHVVGALRQSLVVGMVAPPIVIGSIALHLGEDQALQAKLRNEPSLIPAALEEFLRLYAPYRGFARTAAEPVEIGGREILPGEPITLTYASANRDAAVFDDPDVFVLGRPNVADHLAFGRGRHRCPGASMARLMLRIALEELLDRTTSFTATGRREGARMPELGAVSVELELVPARRG</sequence>
<dbReference type="InterPro" id="IPR036396">
    <property type="entry name" value="Cyt_P450_sf"/>
</dbReference>
<gene>
    <name evidence="4" type="ORF">HNR02_005028</name>
</gene>
<dbReference type="PRINTS" id="PR00359">
    <property type="entry name" value="BP450"/>
</dbReference>
<dbReference type="SUPFAM" id="SSF48264">
    <property type="entry name" value="Cytochrome P450"/>
    <property type="match status" value="1"/>
</dbReference>
<comment type="caution">
    <text evidence="4">The sequence shown here is derived from an EMBL/GenBank/DDBJ whole genome shotgun (WGS) entry which is preliminary data.</text>
</comment>
<dbReference type="InterPro" id="IPR001128">
    <property type="entry name" value="Cyt_P450"/>
</dbReference>
<dbReference type="Proteomes" id="UP000549616">
    <property type="component" value="Unassembled WGS sequence"/>
</dbReference>
<dbReference type="InterPro" id="IPR002397">
    <property type="entry name" value="Cyt_P450_B"/>
</dbReference>
<evidence type="ECO:0000313" key="4">
    <source>
        <dbReference type="EMBL" id="NYI91705.1"/>
    </source>
</evidence>
<organism evidence="4 5">
    <name type="scientific">Amycolatopsis endophytica</name>
    <dbReference type="NCBI Taxonomy" id="860233"/>
    <lineage>
        <taxon>Bacteria</taxon>
        <taxon>Bacillati</taxon>
        <taxon>Actinomycetota</taxon>
        <taxon>Actinomycetes</taxon>
        <taxon>Pseudonocardiales</taxon>
        <taxon>Pseudonocardiaceae</taxon>
        <taxon>Amycolatopsis</taxon>
    </lineage>
</organism>
<evidence type="ECO:0000313" key="5">
    <source>
        <dbReference type="Proteomes" id="UP000549616"/>
    </source>
</evidence>
<proteinExistence type="inferred from homology"/>
<keyword evidence="2" id="KW-0479">Metal-binding</keyword>
<keyword evidence="2" id="KW-0408">Iron</keyword>
<feature type="compositionally biased region" description="Basic and acidic residues" evidence="3">
    <location>
        <begin position="1"/>
        <end position="11"/>
    </location>
</feature>
<dbReference type="GO" id="GO:0004497">
    <property type="term" value="F:monooxygenase activity"/>
    <property type="evidence" value="ECO:0007669"/>
    <property type="project" value="UniProtKB-KW"/>
</dbReference>
<dbReference type="RefSeq" id="WP_179775562.1">
    <property type="nucleotide sequence ID" value="NZ_JACCFK010000001.1"/>
</dbReference>
<dbReference type="PROSITE" id="PS00086">
    <property type="entry name" value="CYTOCHROME_P450"/>
    <property type="match status" value="1"/>
</dbReference>
<dbReference type="GO" id="GO:0020037">
    <property type="term" value="F:heme binding"/>
    <property type="evidence" value="ECO:0007669"/>
    <property type="project" value="InterPro"/>
</dbReference>
<feature type="region of interest" description="Disordered" evidence="3">
    <location>
        <begin position="1"/>
        <end position="22"/>
    </location>
</feature>
<dbReference type="AlphaFoldDB" id="A0A853BA88"/>
<dbReference type="EMBL" id="JACCFK010000001">
    <property type="protein sequence ID" value="NYI91705.1"/>
    <property type="molecule type" value="Genomic_DNA"/>
</dbReference>
<evidence type="ECO:0000256" key="3">
    <source>
        <dbReference type="SAM" id="MobiDB-lite"/>
    </source>
</evidence>
<evidence type="ECO:0000256" key="2">
    <source>
        <dbReference type="RuleBase" id="RU000461"/>
    </source>
</evidence>
<dbReference type="PANTHER" id="PTHR46696">
    <property type="entry name" value="P450, PUTATIVE (EUROFUNG)-RELATED"/>
    <property type="match status" value="1"/>
</dbReference>
<dbReference type="GO" id="GO:0016705">
    <property type="term" value="F:oxidoreductase activity, acting on paired donors, with incorporation or reduction of molecular oxygen"/>
    <property type="evidence" value="ECO:0007669"/>
    <property type="project" value="InterPro"/>
</dbReference>
<keyword evidence="2" id="KW-0503">Monooxygenase</keyword>
<keyword evidence="2" id="KW-0349">Heme</keyword>
<keyword evidence="2" id="KW-0560">Oxidoreductase</keyword>